<protein>
    <recommendedName>
        <fullName evidence="3">Toprim domain-containing protein</fullName>
    </recommendedName>
</protein>
<dbReference type="InterPro" id="IPR027310">
    <property type="entry name" value="Profilin_CS"/>
</dbReference>
<organism evidence="1 2">
    <name type="scientific">Nocardia arthritidis</name>
    <dbReference type="NCBI Taxonomy" id="228602"/>
    <lineage>
        <taxon>Bacteria</taxon>
        <taxon>Bacillati</taxon>
        <taxon>Actinomycetota</taxon>
        <taxon>Actinomycetes</taxon>
        <taxon>Mycobacteriales</taxon>
        <taxon>Nocardiaceae</taxon>
        <taxon>Nocardia</taxon>
    </lineage>
</organism>
<reference evidence="1 2" key="1">
    <citation type="journal article" date="2019" name="ACS Chem. Biol.">
        <title>Identification and Mobilization of a Cryptic Antibiotic Biosynthesis Gene Locus from a Human-Pathogenic Nocardia Isolate.</title>
        <authorList>
            <person name="Herisse M."/>
            <person name="Ishida K."/>
            <person name="Porter J.L."/>
            <person name="Howden B."/>
            <person name="Hertweck C."/>
            <person name="Stinear T.P."/>
            <person name="Pidot S.J."/>
        </authorList>
    </citation>
    <scope>NUCLEOTIDE SEQUENCE [LARGE SCALE GENOMIC DNA]</scope>
    <source>
        <strain evidence="1 2">AUSMDU00012717</strain>
    </source>
</reference>
<dbReference type="Proteomes" id="UP000503540">
    <property type="component" value="Chromosome"/>
</dbReference>
<dbReference type="EMBL" id="CP046172">
    <property type="protein sequence ID" value="QIS10517.1"/>
    <property type="molecule type" value="Genomic_DNA"/>
</dbReference>
<keyword evidence="2" id="KW-1185">Reference proteome</keyword>
<dbReference type="AlphaFoldDB" id="A0A6G9YBR1"/>
<dbReference type="KEGG" id="nah:F5544_13140"/>
<accession>A0A6G9YBR1</accession>
<evidence type="ECO:0008006" key="3">
    <source>
        <dbReference type="Google" id="ProtNLM"/>
    </source>
</evidence>
<gene>
    <name evidence="1" type="ORF">F5544_13140</name>
</gene>
<evidence type="ECO:0000313" key="1">
    <source>
        <dbReference type="EMBL" id="QIS10517.1"/>
    </source>
</evidence>
<dbReference type="SUPFAM" id="SSF56731">
    <property type="entry name" value="DNA primase core"/>
    <property type="match status" value="1"/>
</dbReference>
<proteinExistence type="predicted"/>
<dbReference type="PROSITE" id="PS00414">
    <property type="entry name" value="PROFILIN"/>
    <property type="match status" value="1"/>
</dbReference>
<sequence>MSWETITDALDRIAGRGTRSGDWLRYLCPVHEGDGRRHHPSLGVIYNRQRGKTVVRCFAGCPDEMVLERLGLTVRDLYDQPGAHPVARTSARTGERSLVDRALLAAGLPLTSHRTDPGRALGPPRMVARYFYRDPGGRPVGMVVRMHTPHESGRSKTFWQARMTESGWRPGGFAPIPFLLPGLLAAVANGVDIYVCEGEEDVRTADHAGLTATCNAGGALNWQPAHASWFRGGRRVLIVADRDAPGYRHAARVAATLRPLVRDIRILQARDGKDFTEHCDAGHEIAELDPVPVLDNHFRLP</sequence>
<dbReference type="InterPro" id="IPR034154">
    <property type="entry name" value="TOPRIM_DnaG/twinkle"/>
</dbReference>
<name>A0A6G9YBR1_9NOCA</name>
<evidence type="ECO:0000313" key="2">
    <source>
        <dbReference type="Proteomes" id="UP000503540"/>
    </source>
</evidence>
<dbReference type="GO" id="GO:0003779">
    <property type="term" value="F:actin binding"/>
    <property type="evidence" value="ECO:0007669"/>
    <property type="project" value="InterPro"/>
</dbReference>
<dbReference type="RefSeq" id="WP_167473485.1">
    <property type="nucleotide sequence ID" value="NZ_CP046172.1"/>
</dbReference>
<dbReference type="Gene3D" id="3.40.1360.10">
    <property type="match status" value="1"/>
</dbReference>
<dbReference type="CDD" id="cd01029">
    <property type="entry name" value="TOPRIM_primases"/>
    <property type="match status" value="1"/>
</dbReference>